<dbReference type="InParanoid" id="Q749G3"/>
<dbReference type="PATRIC" id="fig|243231.5.peg.2801"/>
<dbReference type="SMR" id="Q749G3"/>
<dbReference type="OrthoDB" id="5398241at2"/>
<evidence type="ECO:0000256" key="1">
    <source>
        <dbReference type="SAM" id="Coils"/>
    </source>
</evidence>
<proteinExistence type="predicted"/>
<dbReference type="STRING" id="243231.GSU2780"/>
<sequence length="97" mass="10907">MNKRIATALTLTLLSVMPALAVEHGPAHKTMDEQCAKECEMLVRNCARETDSLQQKIARLRAEIAKGTAVYTADELNRLDKKLKEANLILKNLMENR</sequence>
<evidence type="ECO:0000256" key="2">
    <source>
        <dbReference type="SAM" id="SignalP"/>
    </source>
</evidence>
<keyword evidence="2" id="KW-0732">Signal</keyword>
<keyword evidence="1" id="KW-0175">Coiled coil</keyword>
<dbReference type="Proteomes" id="UP000000577">
    <property type="component" value="Chromosome"/>
</dbReference>
<dbReference type="HOGENOM" id="CLU_174771_2_0_7"/>
<feature type="signal peptide" evidence="2">
    <location>
        <begin position="1"/>
        <end position="21"/>
    </location>
</feature>
<organism evidence="3 4">
    <name type="scientific">Geobacter sulfurreducens (strain ATCC 51573 / DSM 12127 / PCA)</name>
    <dbReference type="NCBI Taxonomy" id="243231"/>
    <lineage>
        <taxon>Bacteria</taxon>
        <taxon>Pseudomonadati</taxon>
        <taxon>Thermodesulfobacteriota</taxon>
        <taxon>Desulfuromonadia</taxon>
        <taxon>Geobacterales</taxon>
        <taxon>Geobacteraceae</taxon>
        <taxon>Geobacter</taxon>
    </lineage>
</organism>
<feature type="chain" id="PRO_5004285266" evidence="2">
    <location>
        <begin position="22"/>
        <end position="97"/>
    </location>
</feature>
<keyword evidence="4" id="KW-1185">Reference proteome</keyword>
<dbReference type="EnsemblBacteria" id="AAR36174">
    <property type="protein sequence ID" value="AAR36174"/>
    <property type="gene ID" value="GSU2780"/>
</dbReference>
<dbReference type="AlphaFoldDB" id="Q749G3"/>
<name>Q749G3_GEOSL</name>
<evidence type="ECO:0000313" key="4">
    <source>
        <dbReference type="Proteomes" id="UP000000577"/>
    </source>
</evidence>
<gene>
    <name evidence="3" type="ordered locus">GSU2780</name>
</gene>
<evidence type="ECO:0000313" key="3">
    <source>
        <dbReference type="EMBL" id="AAR36174.2"/>
    </source>
</evidence>
<accession>Q749G3</accession>
<protein>
    <submittedName>
        <fullName evidence="3">Uncharacterized protein</fullName>
    </submittedName>
</protein>
<dbReference type="KEGG" id="gsu:GSU2780"/>
<dbReference type="RefSeq" id="WP_010943407.1">
    <property type="nucleotide sequence ID" value="NC_002939.5"/>
</dbReference>
<dbReference type="EMBL" id="AE017180">
    <property type="protein sequence ID" value="AAR36174.2"/>
    <property type="molecule type" value="Genomic_DNA"/>
</dbReference>
<reference evidence="3 4" key="1">
    <citation type="journal article" date="2003" name="Science">
        <title>Genome of Geobacter sulfurreducens: metal reduction in subsurface environments.</title>
        <authorList>
            <person name="Methe B.A."/>
            <person name="Nelson K.E."/>
            <person name="Eisen J.A."/>
            <person name="Paulsen I.T."/>
            <person name="Nelson W."/>
            <person name="Heidelberg J.F."/>
            <person name="Wu D."/>
            <person name="Wu M."/>
            <person name="Ward N."/>
            <person name="Beanan M.J."/>
            <person name="Dodson R.J."/>
            <person name="Madupu R."/>
            <person name="Brinkac L.M."/>
            <person name="Daugherty S.C."/>
            <person name="DeBoy R.T."/>
            <person name="Durkin A.S."/>
            <person name="Gwinn M."/>
            <person name="Kolonay J.F."/>
            <person name="Sullivan S.A."/>
            <person name="Haft D.H."/>
            <person name="Selengut J."/>
            <person name="Davidsen T.M."/>
            <person name="Zafar N."/>
            <person name="White O."/>
            <person name="Tran B."/>
            <person name="Romero C."/>
            <person name="Forberger H.A."/>
            <person name="Weidman J."/>
            <person name="Khouri H."/>
            <person name="Feldblyum T.V."/>
            <person name="Utterback T.R."/>
            <person name="Van Aken S.E."/>
            <person name="Lovley D.R."/>
            <person name="Fraser C.M."/>
        </authorList>
    </citation>
    <scope>NUCLEOTIDE SEQUENCE [LARGE SCALE GENOMIC DNA]</scope>
    <source>
        <strain evidence="4">ATCC 51573 / DSM 12127 / PCA</strain>
    </source>
</reference>
<reference evidence="3 4" key="2">
    <citation type="journal article" date="2012" name="BMC Genomics">
        <title>Comparative genomic analysis of Geobacter sulfurreducens KN400, a strain with enhanced capacity for extracellular electron transfer and electricity production.</title>
        <authorList>
            <person name="Butler J.E."/>
            <person name="Young N.D."/>
            <person name="Aklujkar M."/>
            <person name="Lovley D.R."/>
        </authorList>
    </citation>
    <scope>NUCLEOTIDE SEQUENCE [LARGE SCALE GENOMIC DNA]</scope>
    <source>
        <strain evidence="4">ATCC 51573 / DSM 12127 / PCA</strain>
    </source>
</reference>
<feature type="coiled-coil region" evidence="1">
    <location>
        <begin position="43"/>
        <end position="96"/>
    </location>
</feature>